<dbReference type="GO" id="GO:0019843">
    <property type="term" value="F:rRNA binding"/>
    <property type="evidence" value="ECO:0007669"/>
    <property type="project" value="UniProtKB-UniRule"/>
</dbReference>
<accession>A0A0S7YC23</accession>
<dbReference type="InterPro" id="IPR019980">
    <property type="entry name" value="Ribosomal_uS13_bac-type"/>
</dbReference>
<protein>
    <recommendedName>
        <fullName evidence="6 7">Small ribosomal subunit protein uS13</fullName>
    </recommendedName>
</protein>
<comment type="caution">
    <text evidence="10">The sequence shown here is derived from an EMBL/GenBank/DDBJ whole genome shotgun (WGS) entry which is preliminary data.</text>
</comment>
<dbReference type="GO" id="GO:0000049">
    <property type="term" value="F:tRNA binding"/>
    <property type="evidence" value="ECO:0007669"/>
    <property type="project" value="UniProtKB-UniRule"/>
</dbReference>
<comment type="subunit">
    <text evidence="7">Part of the 30S ribosomal subunit. Forms a loose heterodimer with protein S19. Forms two bridges to the 50S subunit in the 70S ribosome.</text>
</comment>
<sequence length="132" mass="14346">MARIAGVDLPPNKSVTYGLTAIYGIGLPTAQKIVAEVGVEPSKKIKELSDEEVTKIRKLIEAKYKVEGARRAEIAADIKRLIDIGCYRGTRHKVGLPTRGQRTRTNARTRKGRKRVAVAVPKGIKAAGGTKK</sequence>
<keyword evidence="5 7" id="KW-0687">Ribonucleoprotein</keyword>
<dbReference type="PANTHER" id="PTHR10871:SF1">
    <property type="entry name" value="SMALL RIBOSOMAL SUBUNIT PROTEIN US13M"/>
    <property type="match status" value="1"/>
</dbReference>
<keyword evidence="7" id="KW-0820">tRNA-binding</keyword>
<dbReference type="Gene3D" id="1.10.8.50">
    <property type="match status" value="1"/>
</dbReference>
<keyword evidence="4 7" id="KW-0689">Ribosomal protein</keyword>
<evidence type="ECO:0000256" key="3">
    <source>
        <dbReference type="ARBA" id="ARBA00022884"/>
    </source>
</evidence>
<organism evidence="10 11">
    <name type="scientific">candidate division TA06 bacterium DG_78</name>
    <dbReference type="NCBI Taxonomy" id="1703772"/>
    <lineage>
        <taxon>Bacteria</taxon>
        <taxon>Bacteria division TA06</taxon>
    </lineage>
</organism>
<dbReference type="InterPro" id="IPR027437">
    <property type="entry name" value="Rbsml_uS13_C"/>
</dbReference>
<evidence type="ECO:0000256" key="2">
    <source>
        <dbReference type="ARBA" id="ARBA00022730"/>
    </source>
</evidence>
<evidence type="ECO:0000256" key="8">
    <source>
        <dbReference type="RuleBase" id="RU003830"/>
    </source>
</evidence>
<comment type="function">
    <text evidence="7">Located at the top of the head of the 30S subunit, it contacts several helices of the 16S rRNA. In the 70S ribosome it contacts the 23S rRNA (bridge B1a) and protein L5 of the 50S subunit (bridge B1b), connecting the 2 subunits; these bridges are implicated in subunit movement. Contacts the tRNAs in the A and P-sites.</text>
</comment>
<evidence type="ECO:0000256" key="5">
    <source>
        <dbReference type="ARBA" id="ARBA00023274"/>
    </source>
</evidence>
<dbReference type="EMBL" id="LJNI01000091">
    <property type="protein sequence ID" value="KPJ72196.1"/>
    <property type="molecule type" value="Genomic_DNA"/>
</dbReference>
<dbReference type="InterPro" id="IPR010979">
    <property type="entry name" value="Ribosomal_uS13-like_H2TH"/>
</dbReference>
<dbReference type="PANTHER" id="PTHR10871">
    <property type="entry name" value="30S RIBOSOMAL PROTEIN S13/40S RIBOSOMAL PROTEIN S18"/>
    <property type="match status" value="1"/>
</dbReference>
<reference evidence="10 11" key="1">
    <citation type="journal article" date="2015" name="Microbiome">
        <title>Genomic resolution of linkages in carbon, nitrogen, and sulfur cycling among widespread estuary sediment bacteria.</title>
        <authorList>
            <person name="Baker B.J."/>
            <person name="Lazar C.S."/>
            <person name="Teske A.P."/>
            <person name="Dick G.J."/>
        </authorList>
    </citation>
    <scope>NUCLEOTIDE SEQUENCE [LARGE SCALE GENOMIC DNA]</scope>
    <source>
        <strain evidence="10">DG_78</strain>
    </source>
</reference>
<dbReference type="FunFam" id="1.10.8.50:FF:000001">
    <property type="entry name" value="30S ribosomal protein S13"/>
    <property type="match status" value="1"/>
</dbReference>
<dbReference type="Proteomes" id="UP000051012">
    <property type="component" value="Unassembled WGS sequence"/>
</dbReference>
<dbReference type="Gene3D" id="4.10.910.10">
    <property type="entry name" value="30s ribosomal protein s13, domain 2"/>
    <property type="match status" value="1"/>
</dbReference>
<dbReference type="GO" id="GO:0003735">
    <property type="term" value="F:structural constituent of ribosome"/>
    <property type="evidence" value="ECO:0007669"/>
    <property type="project" value="InterPro"/>
</dbReference>
<dbReference type="Pfam" id="PF00416">
    <property type="entry name" value="Ribosomal_S13"/>
    <property type="match status" value="1"/>
</dbReference>
<keyword evidence="2 7" id="KW-0699">rRNA-binding</keyword>
<name>A0A0S7YC23_UNCT6</name>
<dbReference type="PROSITE" id="PS00646">
    <property type="entry name" value="RIBOSOMAL_S13_1"/>
    <property type="match status" value="1"/>
</dbReference>
<dbReference type="AlphaFoldDB" id="A0A0S7YC23"/>
<evidence type="ECO:0000256" key="9">
    <source>
        <dbReference type="SAM" id="MobiDB-lite"/>
    </source>
</evidence>
<feature type="region of interest" description="Disordered" evidence="9">
    <location>
        <begin position="93"/>
        <end position="115"/>
    </location>
</feature>
<dbReference type="GO" id="GO:0015935">
    <property type="term" value="C:small ribosomal subunit"/>
    <property type="evidence" value="ECO:0007669"/>
    <property type="project" value="TreeGrafter"/>
</dbReference>
<evidence type="ECO:0000313" key="11">
    <source>
        <dbReference type="Proteomes" id="UP000051012"/>
    </source>
</evidence>
<proteinExistence type="inferred from homology"/>
<dbReference type="SUPFAM" id="SSF46946">
    <property type="entry name" value="S13-like H2TH domain"/>
    <property type="match status" value="1"/>
</dbReference>
<dbReference type="PROSITE" id="PS50159">
    <property type="entry name" value="RIBOSOMAL_S13_2"/>
    <property type="match status" value="1"/>
</dbReference>
<evidence type="ECO:0000256" key="6">
    <source>
        <dbReference type="ARBA" id="ARBA00035166"/>
    </source>
</evidence>
<dbReference type="HAMAP" id="MF_01315">
    <property type="entry name" value="Ribosomal_uS13"/>
    <property type="match status" value="1"/>
</dbReference>
<dbReference type="InterPro" id="IPR018269">
    <property type="entry name" value="Ribosomal_uS13_CS"/>
</dbReference>
<evidence type="ECO:0000256" key="1">
    <source>
        <dbReference type="ARBA" id="ARBA00008080"/>
    </source>
</evidence>
<feature type="compositionally biased region" description="Basic residues" evidence="9">
    <location>
        <begin position="101"/>
        <end position="115"/>
    </location>
</feature>
<dbReference type="InterPro" id="IPR001892">
    <property type="entry name" value="Ribosomal_uS13"/>
</dbReference>
<dbReference type="GO" id="GO:0005829">
    <property type="term" value="C:cytosol"/>
    <property type="evidence" value="ECO:0007669"/>
    <property type="project" value="TreeGrafter"/>
</dbReference>
<keyword evidence="3 7" id="KW-0694">RNA-binding</keyword>
<evidence type="ECO:0000256" key="4">
    <source>
        <dbReference type="ARBA" id="ARBA00022980"/>
    </source>
</evidence>
<dbReference type="PATRIC" id="fig|1703772.3.peg.161"/>
<evidence type="ECO:0000256" key="7">
    <source>
        <dbReference type="HAMAP-Rule" id="MF_01315"/>
    </source>
</evidence>
<dbReference type="GO" id="GO:0006412">
    <property type="term" value="P:translation"/>
    <property type="evidence" value="ECO:0007669"/>
    <property type="project" value="UniProtKB-UniRule"/>
</dbReference>
<evidence type="ECO:0000313" key="10">
    <source>
        <dbReference type="EMBL" id="KPJ72196.1"/>
    </source>
</evidence>
<dbReference type="NCBIfam" id="TIGR03631">
    <property type="entry name" value="uS13_bact"/>
    <property type="match status" value="1"/>
</dbReference>
<gene>
    <name evidence="7" type="primary">rpsM</name>
    <name evidence="10" type="ORF">AMJ52_07085</name>
</gene>
<dbReference type="PIRSF" id="PIRSF002134">
    <property type="entry name" value="Ribosomal_S13"/>
    <property type="match status" value="1"/>
</dbReference>
<comment type="similarity">
    <text evidence="1 7 8">Belongs to the universal ribosomal protein uS13 family.</text>
</comment>